<dbReference type="InterPro" id="IPR000626">
    <property type="entry name" value="Ubiquitin-like_dom"/>
</dbReference>
<evidence type="ECO:0000256" key="1">
    <source>
        <dbReference type="SAM" id="MobiDB-lite"/>
    </source>
</evidence>
<evidence type="ECO:0000259" key="2">
    <source>
        <dbReference type="PROSITE" id="PS50053"/>
    </source>
</evidence>
<feature type="domain" description="Ubiquitin-like" evidence="2">
    <location>
        <begin position="135"/>
        <end position="212"/>
    </location>
</feature>
<dbReference type="PROSITE" id="PS50053">
    <property type="entry name" value="UBIQUITIN_2"/>
    <property type="match status" value="1"/>
</dbReference>
<proteinExistence type="predicted"/>
<name>A0A2J7PTJ2_9NEOP</name>
<organism evidence="3 4">
    <name type="scientific">Cryptotermes secundus</name>
    <dbReference type="NCBI Taxonomy" id="105785"/>
    <lineage>
        <taxon>Eukaryota</taxon>
        <taxon>Metazoa</taxon>
        <taxon>Ecdysozoa</taxon>
        <taxon>Arthropoda</taxon>
        <taxon>Hexapoda</taxon>
        <taxon>Insecta</taxon>
        <taxon>Pterygota</taxon>
        <taxon>Neoptera</taxon>
        <taxon>Polyneoptera</taxon>
        <taxon>Dictyoptera</taxon>
        <taxon>Blattodea</taxon>
        <taxon>Blattoidea</taxon>
        <taxon>Termitoidae</taxon>
        <taxon>Kalotermitidae</taxon>
        <taxon>Cryptotermitinae</taxon>
        <taxon>Cryptotermes</taxon>
    </lineage>
</organism>
<evidence type="ECO:0000313" key="3">
    <source>
        <dbReference type="EMBL" id="PNF19658.1"/>
    </source>
</evidence>
<feature type="region of interest" description="Disordered" evidence="1">
    <location>
        <begin position="1"/>
        <end position="40"/>
    </location>
</feature>
<feature type="compositionally biased region" description="Polar residues" evidence="1">
    <location>
        <begin position="78"/>
        <end position="90"/>
    </location>
</feature>
<feature type="compositionally biased region" description="Polar residues" evidence="1">
    <location>
        <begin position="99"/>
        <end position="108"/>
    </location>
</feature>
<protein>
    <recommendedName>
        <fullName evidence="2">Ubiquitin-like domain-containing protein</fullName>
    </recommendedName>
</protein>
<dbReference type="InterPro" id="IPR029071">
    <property type="entry name" value="Ubiquitin-like_domsf"/>
</dbReference>
<evidence type="ECO:0000313" key="4">
    <source>
        <dbReference type="Proteomes" id="UP000235965"/>
    </source>
</evidence>
<dbReference type="SUPFAM" id="SSF54236">
    <property type="entry name" value="Ubiquitin-like"/>
    <property type="match status" value="1"/>
</dbReference>
<dbReference type="EMBL" id="NEVH01021237">
    <property type="protein sequence ID" value="PNF19658.1"/>
    <property type="molecule type" value="Genomic_DNA"/>
</dbReference>
<comment type="caution">
    <text evidence="3">The sequence shown here is derived from an EMBL/GenBank/DDBJ whole genome shotgun (WGS) entry which is preliminary data.</text>
</comment>
<dbReference type="OrthoDB" id="10265862at2759"/>
<dbReference type="AlphaFoldDB" id="A0A2J7PTJ2"/>
<accession>A0A2J7PTJ2</accession>
<gene>
    <name evidence="3" type="ORF">B7P43_G16857</name>
</gene>
<reference evidence="3 4" key="1">
    <citation type="submission" date="2017-12" db="EMBL/GenBank/DDBJ databases">
        <title>Hemimetabolous genomes reveal molecular basis of termite eusociality.</title>
        <authorList>
            <person name="Harrison M.C."/>
            <person name="Jongepier E."/>
            <person name="Robertson H.M."/>
            <person name="Arning N."/>
            <person name="Bitard-Feildel T."/>
            <person name="Chao H."/>
            <person name="Childers C.P."/>
            <person name="Dinh H."/>
            <person name="Doddapaneni H."/>
            <person name="Dugan S."/>
            <person name="Gowin J."/>
            <person name="Greiner C."/>
            <person name="Han Y."/>
            <person name="Hu H."/>
            <person name="Hughes D.S.T."/>
            <person name="Huylmans A.-K."/>
            <person name="Kemena C."/>
            <person name="Kremer L.P.M."/>
            <person name="Lee S.L."/>
            <person name="Lopez-Ezquerra A."/>
            <person name="Mallet L."/>
            <person name="Monroy-Kuhn J.M."/>
            <person name="Moser A."/>
            <person name="Murali S.C."/>
            <person name="Muzny D.M."/>
            <person name="Otani S."/>
            <person name="Piulachs M.-D."/>
            <person name="Poelchau M."/>
            <person name="Qu J."/>
            <person name="Schaub F."/>
            <person name="Wada-Katsumata A."/>
            <person name="Worley K.C."/>
            <person name="Xie Q."/>
            <person name="Ylla G."/>
            <person name="Poulsen M."/>
            <person name="Gibbs R.A."/>
            <person name="Schal C."/>
            <person name="Richards S."/>
            <person name="Belles X."/>
            <person name="Korb J."/>
            <person name="Bornberg-Bauer E."/>
        </authorList>
    </citation>
    <scope>NUCLEOTIDE SEQUENCE [LARGE SCALE GENOMIC DNA]</scope>
    <source>
        <tissue evidence="3">Whole body</tissue>
    </source>
</reference>
<dbReference type="Proteomes" id="UP000235965">
    <property type="component" value="Unassembled WGS sequence"/>
</dbReference>
<feature type="region of interest" description="Disordered" evidence="1">
    <location>
        <begin position="72"/>
        <end position="110"/>
    </location>
</feature>
<keyword evidence="4" id="KW-1185">Reference proteome</keyword>
<sequence>MEIEPKQLPSKLQAEEELYNSETAPKLEEKPSSIFEGKTKNWLTEEYPNLDNMISVRAFQSSVNEENMLKGQNKLQKKTQNWADSSSTNKYGDADWERSSGSQGSKSVYLNGLKPHTDEILPRREPSIPEEYSIQPVTVKFLMNKTRAFTCAFGVHTYIQEVKETLSRTFRCQPIDLQLIKNGVALSDRLEISELGVEPYGTVEIEMKAKGSLKTESMYDVPIVPDVITVRVESGIHILHVYICKTLLKDIILIVTYITFHEVCSLF</sequence>